<comment type="caution">
    <text evidence="1">The sequence shown here is derived from an EMBL/GenBank/DDBJ whole genome shotgun (WGS) entry which is preliminary data.</text>
</comment>
<dbReference type="EMBL" id="NTME01000054">
    <property type="protein sequence ID" value="PBJ92306.1"/>
    <property type="molecule type" value="Genomic_DNA"/>
</dbReference>
<sequence>MKRLALVALAGIVLVGGGQKVLAVTINDSIDRFSGVRTISWEPIPSRAEEFVMTSSLYKGKEAKVSRLSVELLTYAHSQQYESCNHVYWLADGVPVDGISTDYSAEFASGVVIERFKLKPADGALDKLASAKKVEFKVCNTESIVSDNDLSGFKAVFAKTSD</sequence>
<dbReference type="AlphaFoldDB" id="A0A2A3LWW6"/>
<proteinExistence type="predicted"/>
<reference evidence="1 2" key="1">
    <citation type="submission" date="2017-09" db="EMBL/GenBank/DDBJ databases">
        <authorList>
            <person name="Ehlers B."/>
            <person name="Leendertz F.H."/>
        </authorList>
    </citation>
    <scope>NUCLEOTIDE SEQUENCE [LARGE SCALE GENOMIC DNA]</scope>
    <source>
        <strain evidence="1 2">DJ-1</strain>
    </source>
</reference>
<dbReference type="GeneID" id="97167425"/>
<accession>A0A2A3LWW6</accession>
<organism evidence="1 2">
    <name type="scientific">Pseudomonas plecoglossicida</name>
    <dbReference type="NCBI Taxonomy" id="70775"/>
    <lineage>
        <taxon>Bacteria</taxon>
        <taxon>Pseudomonadati</taxon>
        <taxon>Pseudomonadota</taxon>
        <taxon>Gammaproteobacteria</taxon>
        <taxon>Pseudomonadales</taxon>
        <taxon>Pseudomonadaceae</taxon>
        <taxon>Pseudomonas</taxon>
    </lineage>
</organism>
<protein>
    <submittedName>
        <fullName evidence="1">Uncharacterized protein</fullName>
    </submittedName>
</protein>
<name>A0A2A3LWW6_PSEDL</name>
<dbReference type="Proteomes" id="UP000218102">
    <property type="component" value="Unassembled WGS sequence"/>
</dbReference>
<gene>
    <name evidence="1" type="ORF">CMV24_27950</name>
</gene>
<evidence type="ECO:0000313" key="2">
    <source>
        <dbReference type="Proteomes" id="UP000218102"/>
    </source>
</evidence>
<evidence type="ECO:0000313" key="1">
    <source>
        <dbReference type="EMBL" id="PBJ92306.1"/>
    </source>
</evidence>
<dbReference type="RefSeq" id="WP_096010301.1">
    <property type="nucleotide sequence ID" value="NZ_NTME01000054.1"/>
</dbReference>